<evidence type="ECO:0000256" key="3">
    <source>
        <dbReference type="ARBA" id="ARBA00022801"/>
    </source>
</evidence>
<dbReference type="GO" id="GO:0009168">
    <property type="term" value="P:purine ribonucleoside monophosphate biosynthetic process"/>
    <property type="evidence" value="ECO:0007669"/>
    <property type="project" value="UniProtKB-UniRule"/>
</dbReference>
<dbReference type="OrthoDB" id="105475at2"/>
<evidence type="ECO:0000313" key="11">
    <source>
        <dbReference type="EMBL" id="CEK27532.1"/>
    </source>
</evidence>
<name>A0A085U7I8_YERRU</name>
<keyword evidence="3 9" id="KW-0378">Hydrolase</keyword>
<evidence type="ECO:0000256" key="5">
    <source>
        <dbReference type="ARBA" id="ARBA00023080"/>
    </source>
</evidence>
<comment type="catalytic activity">
    <reaction evidence="8">
        <text>2'-deoxyadenosine + H2O + H(+) = 2'-deoxyinosine + NH4(+)</text>
        <dbReference type="Rhea" id="RHEA:28190"/>
        <dbReference type="ChEBI" id="CHEBI:15377"/>
        <dbReference type="ChEBI" id="CHEBI:15378"/>
        <dbReference type="ChEBI" id="CHEBI:17256"/>
        <dbReference type="ChEBI" id="CHEBI:28938"/>
        <dbReference type="ChEBI" id="CHEBI:28997"/>
        <dbReference type="EC" id="3.5.4.4"/>
    </reaction>
    <physiologicalReaction direction="left-to-right" evidence="8">
        <dbReference type="Rhea" id="RHEA:28191"/>
    </physiologicalReaction>
</comment>
<dbReference type="GO" id="GO:0008270">
    <property type="term" value="F:zinc ion binding"/>
    <property type="evidence" value="ECO:0007669"/>
    <property type="project" value="UniProtKB-UniRule"/>
</dbReference>
<evidence type="ECO:0000256" key="8">
    <source>
        <dbReference type="ARBA" id="ARBA00049213"/>
    </source>
</evidence>
<sequence>MIDPRLPLTDIHRHLDGNIRAQTILDLGRQFNMALPANELEALRPHVQITATEPDLISFLQKLDWGVAVLGDLDACRRVAYENVEDAVNAGLHYAELRFSPYYMALKHQLPVAGVVEAVIDGIQAGCRNHDIDIRLIGILSRTFGEQACLQELDGLLAYRDSVTALDLAGDERGFPGGLFLNHFNRARDAGFRITVHAGEAAGPESIWQAIHELGAERIGHGVKAIEDTQLLDYLAKNSIGIESCMTSNIQTSTVASLATHPLSTFLRHGVLASINTDDPAVQGIEIAHEYQVAAPAAGLTREEIRLAQENGLTMAFISDSEKQALRNKVRG</sequence>
<dbReference type="RefSeq" id="WP_004723161.1">
    <property type="nucleotide sequence ID" value="NZ_CABIHR010000009.1"/>
</dbReference>
<evidence type="ECO:0000256" key="1">
    <source>
        <dbReference type="ARBA" id="ARBA00012784"/>
    </source>
</evidence>
<dbReference type="GeneID" id="66879473"/>
<dbReference type="CDD" id="cd01320">
    <property type="entry name" value="ADA"/>
    <property type="match status" value="1"/>
</dbReference>
<feature type="active site" description="Proton donor" evidence="9">
    <location>
        <position position="200"/>
    </location>
</feature>
<evidence type="ECO:0000256" key="2">
    <source>
        <dbReference type="ARBA" id="ARBA00022723"/>
    </source>
</evidence>
<feature type="binding site" evidence="9">
    <location>
        <position position="12"/>
    </location>
    <ligand>
        <name>Zn(2+)</name>
        <dbReference type="ChEBI" id="CHEBI:29105"/>
        <note>catalytic</note>
    </ligand>
</feature>
<evidence type="ECO:0000313" key="13">
    <source>
        <dbReference type="Proteomes" id="UP000255169"/>
    </source>
</evidence>
<dbReference type="GO" id="GO:0043103">
    <property type="term" value="P:hypoxanthine salvage"/>
    <property type="evidence" value="ECO:0007669"/>
    <property type="project" value="TreeGrafter"/>
</dbReference>
<dbReference type="InterPro" id="IPR006650">
    <property type="entry name" value="A/AMP_deam_AS"/>
</dbReference>
<dbReference type="Proteomes" id="UP000255169">
    <property type="component" value="Unassembled WGS sequence"/>
</dbReference>
<gene>
    <name evidence="9 12" type="primary">add</name>
    <name evidence="11" type="ORF">CSF007_8895</name>
    <name evidence="12" type="ORF">NCTC10476_00360</name>
</gene>
<feature type="binding site" evidence="9">
    <location>
        <position position="279"/>
    </location>
    <ligand>
        <name>substrate</name>
    </ligand>
</feature>
<protein>
    <recommendedName>
        <fullName evidence="1 9">Adenosine deaminase</fullName>
        <ecNumber evidence="1 9">3.5.4.4</ecNumber>
    </recommendedName>
    <alternativeName>
        <fullName evidence="6 9">Adenosine aminohydrolase</fullName>
    </alternativeName>
</protein>
<dbReference type="InterPro" id="IPR032466">
    <property type="entry name" value="Metal_Hydrolase"/>
</dbReference>
<dbReference type="GO" id="GO:0046103">
    <property type="term" value="P:inosine biosynthetic process"/>
    <property type="evidence" value="ECO:0007669"/>
    <property type="project" value="TreeGrafter"/>
</dbReference>
<feature type="binding site" evidence="9">
    <location>
        <position position="14"/>
    </location>
    <ligand>
        <name>Zn(2+)</name>
        <dbReference type="ChEBI" id="CHEBI:29105"/>
        <note>catalytic</note>
    </ligand>
</feature>
<dbReference type="PANTHER" id="PTHR11409:SF43">
    <property type="entry name" value="ADENOSINE DEAMINASE"/>
    <property type="match status" value="1"/>
</dbReference>
<dbReference type="EC" id="3.5.4.4" evidence="1 9"/>
<reference evidence="12 13" key="2">
    <citation type="submission" date="2018-06" db="EMBL/GenBank/DDBJ databases">
        <authorList>
            <consortium name="Pathogen Informatics"/>
            <person name="Doyle S."/>
        </authorList>
    </citation>
    <scope>NUCLEOTIDE SEQUENCE [LARGE SCALE GENOMIC DNA]</scope>
    <source>
        <strain evidence="12 13">NCTC10476</strain>
    </source>
</reference>
<dbReference type="PATRIC" id="fig|29486.44.peg.1424"/>
<feature type="domain" description="Adenosine deaminase" evidence="10">
    <location>
        <begin position="7"/>
        <end position="330"/>
    </location>
</feature>
<dbReference type="PANTHER" id="PTHR11409">
    <property type="entry name" value="ADENOSINE DEAMINASE"/>
    <property type="match status" value="1"/>
</dbReference>
<dbReference type="NCBIfam" id="NF006846">
    <property type="entry name" value="PRK09358.1-1"/>
    <property type="match status" value="1"/>
</dbReference>
<organism evidence="11">
    <name type="scientific">Yersinia ruckeri</name>
    <dbReference type="NCBI Taxonomy" id="29486"/>
    <lineage>
        <taxon>Bacteria</taxon>
        <taxon>Pseudomonadati</taxon>
        <taxon>Pseudomonadota</taxon>
        <taxon>Gammaproteobacteria</taxon>
        <taxon>Enterobacterales</taxon>
        <taxon>Yersiniaceae</taxon>
        <taxon>Yersinia</taxon>
    </lineage>
</organism>
<comment type="catalytic activity">
    <reaction evidence="7">
        <text>adenosine + H2O + H(+) = inosine + NH4(+)</text>
        <dbReference type="Rhea" id="RHEA:24408"/>
        <dbReference type="ChEBI" id="CHEBI:15377"/>
        <dbReference type="ChEBI" id="CHEBI:15378"/>
        <dbReference type="ChEBI" id="CHEBI:16335"/>
        <dbReference type="ChEBI" id="CHEBI:17596"/>
        <dbReference type="ChEBI" id="CHEBI:28938"/>
        <dbReference type="EC" id="3.5.4.4"/>
    </reaction>
    <physiologicalReaction direction="left-to-right" evidence="7">
        <dbReference type="Rhea" id="RHEA:24409"/>
    </physiologicalReaction>
</comment>
<dbReference type="EMBL" id="UHJG01000001">
    <property type="protein sequence ID" value="SUP99079.1"/>
    <property type="molecule type" value="Genomic_DNA"/>
</dbReference>
<dbReference type="AlphaFoldDB" id="A0A085U7I8"/>
<feature type="site" description="Important for catalytic activity" evidence="9">
    <location>
        <position position="221"/>
    </location>
</feature>
<evidence type="ECO:0000313" key="12">
    <source>
        <dbReference type="EMBL" id="SUP99079.1"/>
    </source>
</evidence>
<dbReference type="InterPro" id="IPR006330">
    <property type="entry name" value="Ado/ade_deaminase"/>
</dbReference>
<keyword evidence="5 9" id="KW-0546">Nucleotide metabolism</keyword>
<dbReference type="GO" id="GO:0009117">
    <property type="term" value="P:nucleotide metabolic process"/>
    <property type="evidence" value="ECO:0007669"/>
    <property type="project" value="UniProtKB-KW"/>
</dbReference>
<reference evidence="11" key="1">
    <citation type="journal article" date="2015" name="Genome Announc.">
        <title>Complete Genome Sequence of Yersinia ruckeri Strain CSF007-82, Etiologic Agent of Red Mouth Disease in Salmonid Fish.</title>
        <authorList>
            <person name="Nelson M.C."/>
            <person name="LaPatra S.E."/>
            <person name="Welch T.J."/>
            <person name="Graf J."/>
        </authorList>
    </citation>
    <scope>NUCLEOTIDE SEQUENCE</scope>
    <source>
        <strain evidence="11">CSF007-82</strain>
    </source>
</reference>
<proteinExistence type="inferred from homology"/>
<dbReference type="InterPro" id="IPR001365">
    <property type="entry name" value="A_deaminase_dom"/>
</dbReference>
<evidence type="ECO:0000256" key="7">
    <source>
        <dbReference type="ARBA" id="ARBA00047989"/>
    </source>
</evidence>
<dbReference type="SUPFAM" id="SSF51556">
    <property type="entry name" value="Metallo-dependent hydrolases"/>
    <property type="match status" value="1"/>
</dbReference>
<evidence type="ECO:0000256" key="9">
    <source>
        <dbReference type="HAMAP-Rule" id="MF_00540"/>
    </source>
</evidence>
<accession>A0A085U7I8</accession>
<dbReference type="NCBIfam" id="TIGR01430">
    <property type="entry name" value="aden_deam"/>
    <property type="match status" value="1"/>
</dbReference>
<evidence type="ECO:0000256" key="6">
    <source>
        <dbReference type="ARBA" id="ARBA00031852"/>
    </source>
</evidence>
<feature type="binding site" evidence="9">
    <location>
        <position position="14"/>
    </location>
    <ligand>
        <name>substrate</name>
    </ligand>
</feature>
<dbReference type="Gene3D" id="3.20.20.140">
    <property type="entry name" value="Metal-dependent hydrolases"/>
    <property type="match status" value="1"/>
</dbReference>
<dbReference type="FunFam" id="3.20.20.140:FF:000009">
    <property type="entry name" value="Adenosine deaminase"/>
    <property type="match status" value="1"/>
</dbReference>
<feature type="binding site" evidence="9">
    <location>
        <position position="170"/>
    </location>
    <ligand>
        <name>substrate</name>
    </ligand>
</feature>
<comment type="cofactor">
    <cofactor evidence="9">
        <name>Zn(2+)</name>
        <dbReference type="ChEBI" id="CHEBI:29105"/>
    </cofactor>
    <text evidence="9">Binds 1 zinc ion per subunit.</text>
</comment>
<dbReference type="InterPro" id="IPR028893">
    <property type="entry name" value="A_deaminase"/>
</dbReference>
<dbReference type="STRING" id="29486.UGYR_01705"/>
<dbReference type="GO" id="GO:0005829">
    <property type="term" value="C:cytosol"/>
    <property type="evidence" value="ECO:0007669"/>
    <property type="project" value="TreeGrafter"/>
</dbReference>
<keyword evidence="2 9" id="KW-0479">Metal-binding</keyword>
<dbReference type="EMBL" id="LN681231">
    <property type="protein sequence ID" value="CEK27532.1"/>
    <property type="molecule type" value="Genomic_DNA"/>
</dbReference>
<evidence type="ECO:0000259" key="10">
    <source>
        <dbReference type="Pfam" id="PF00962"/>
    </source>
</evidence>
<dbReference type="PROSITE" id="PS00485">
    <property type="entry name" value="A_DEAMINASE"/>
    <property type="match status" value="1"/>
</dbReference>
<keyword evidence="13" id="KW-1185">Reference proteome</keyword>
<evidence type="ECO:0000256" key="4">
    <source>
        <dbReference type="ARBA" id="ARBA00022833"/>
    </source>
</evidence>
<comment type="function">
    <text evidence="9">Catalyzes the hydrolytic deamination of adenosine and 2-deoxyadenosine.</text>
</comment>
<dbReference type="eggNOG" id="COG1816">
    <property type="taxonomic scope" value="Bacteria"/>
</dbReference>
<feature type="binding site" evidence="9">
    <location>
        <position position="197"/>
    </location>
    <ligand>
        <name>Zn(2+)</name>
        <dbReference type="ChEBI" id="CHEBI:29105"/>
        <note>catalytic</note>
    </ligand>
</feature>
<keyword evidence="4 9" id="KW-0862">Zinc</keyword>
<dbReference type="Pfam" id="PF00962">
    <property type="entry name" value="A_deaminase"/>
    <property type="match status" value="1"/>
</dbReference>
<feature type="binding site" evidence="9">
    <location>
        <position position="278"/>
    </location>
    <ligand>
        <name>Zn(2+)</name>
        <dbReference type="ChEBI" id="CHEBI:29105"/>
        <note>catalytic</note>
    </ligand>
</feature>
<dbReference type="GO" id="GO:0004000">
    <property type="term" value="F:adenosine deaminase activity"/>
    <property type="evidence" value="ECO:0007669"/>
    <property type="project" value="UniProtKB-UniRule"/>
</dbReference>
<feature type="binding site" evidence="9">
    <location>
        <position position="16"/>
    </location>
    <ligand>
        <name>substrate</name>
    </ligand>
</feature>
<comment type="similarity">
    <text evidence="9">Belongs to the metallo-dependent hydrolases superfamily. Adenosine and AMP deaminases family. Adenosine deaminase subfamily.</text>
</comment>
<dbReference type="GO" id="GO:0006154">
    <property type="term" value="P:adenosine catabolic process"/>
    <property type="evidence" value="ECO:0007669"/>
    <property type="project" value="TreeGrafter"/>
</dbReference>
<dbReference type="HAMAP" id="MF_00540">
    <property type="entry name" value="A_deaminase"/>
    <property type="match status" value="1"/>
</dbReference>